<feature type="compositionally biased region" description="Basic residues" evidence="1">
    <location>
        <begin position="137"/>
        <end position="146"/>
    </location>
</feature>
<evidence type="ECO:0000256" key="1">
    <source>
        <dbReference type="SAM" id="MobiDB-lite"/>
    </source>
</evidence>
<feature type="compositionally biased region" description="Polar residues" evidence="1">
    <location>
        <begin position="8"/>
        <end position="23"/>
    </location>
</feature>
<reference evidence="2" key="1">
    <citation type="submission" date="2022-03" db="EMBL/GenBank/DDBJ databases">
        <authorList>
            <person name="Alioto T."/>
            <person name="Alioto T."/>
            <person name="Gomez Garrido J."/>
        </authorList>
    </citation>
    <scope>NUCLEOTIDE SEQUENCE</scope>
</reference>
<dbReference type="EMBL" id="OW240919">
    <property type="protein sequence ID" value="CAH2312684.1"/>
    <property type="molecule type" value="Genomic_DNA"/>
</dbReference>
<keyword evidence="3" id="KW-1185">Reference proteome</keyword>
<sequence length="208" mass="21752">MESDKDQTLASGSQVTPQISQGNPGEGTMSHDLSATADIQALFDTSVSRSISQAMVSAMGAVSTSQSHSITQAILQVHQSAQQTGTSTASSVTTAPQGRKATAKTKHSSKTALSDSLTSVSDGAQPPPRKIATSRAKSARLWKRARAQLDLSESELSDFKEEMDESDKDDLEGQSKSDSDSALGEDSASSLGTFPDYRSSGGTSFQPC</sequence>
<evidence type="ECO:0000313" key="3">
    <source>
        <dbReference type="Proteomes" id="UP001295444"/>
    </source>
</evidence>
<feature type="region of interest" description="Disordered" evidence="1">
    <location>
        <begin position="1"/>
        <end position="33"/>
    </location>
</feature>
<organism evidence="2 3">
    <name type="scientific">Pelobates cultripes</name>
    <name type="common">Western spadefoot toad</name>
    <dbReference type="NCBI Taxonomy" id="61616"/>
    <lineage>
        <taxon>Eukaryota</taxon>
        <taxon>Metazoa</taxon>
        <taxon>Chordata</taxon>
        <taxon>Craniata</taxon>
        <taxon>Vertebrata</taxon>
        <taxon>Euteleostomi</taxon>
        <taxon>Amphibia</taxon>
        <taxon>Batrachia</taxon>
        <taxon>Anura</taxon>
        <taxon>Pelobatoidea</taxon>
        <taxon>Pelobatidae</taxon>
        <taxon>Pelobates</taxon>
    </lineage>
</organism>
<proteinExistence type="predicted"/>
<evidence type="ECO:0000313" key="2">
    <source>
        <dbReference type="EMBL" id="CAH2312684.1"/>
    </source>
</evidence>
<protein>
    <submittedName>
        <fullName evidence="2">Uncharacterized protein</fullName>
    </submittedName>
</protein>
<feature type="region of interest" description="Disordered" evidence="1">
    <location>
        <begin position="78"/>
        <end position="208"/>
    </location>
</feature>
<accession>A0AAD1T137</accession>
<dbReference type="Proteomes" id="UP001295444">
    <property type="component" value="Chromosome 08"/>
</dbReference>
<feature type="compositionally biased region" description="Acidic residues" evidence="1">
    <location>
        <begin position="152"/>
        <end position="170"/>
    </location>
</feature>
<dbReference type="AlphaFoldDB" id="A0AAD1T137"/>
<gene>
    <name evidence="2" type="ORF">PECUL_23A060990</name>
</gene>
<name>A0AAD1T137_PELCU</name>
<feature type="compositionally biased region" description="Low complexity" evidence="1">
    <location>
        <begin position="79"/>
        <end position="97"/>
    </location>
</feature>